<evidence type="ECO:0000313" key="1">
    <source>
        <dbReference type="EMBL" id="RHA76928.1"/>
    </source>
</evidence>
<proteinExistence type="predicted"/>
<dbReference type="PROSITE" id="PS51257">
    <property type="entry name" value="PROKAR_LIPOPROTEIN"/>
    <property type="match status" value="1"/>
</dbReference>
<dbReference type="SUPFAM" id="SSF50969">
    <property type="entry name" value="YVTN repeat-like/Quinoprotein amine dehydrogenase"/>
    <property type="match status" value="1"/>
</dbReference>
<evidence type="ECO:0008006" key="3">
    <source>
        <dbReference type="Google" id="ProtNLM"/>
    </source>
</evidence>
<evidence type="ECO:0000313" key="2">
    <source>
        <dbReference type="Proteomes" id="UP000283855"/>
    </source>
</evidence>
<dbReference type="EMBL" id="QSFT01000008">
    <property type="protein sequence ID" value="RHA76928.1"/>
    <property type="molecule type" value="Genomic_DNA"/>
</dbReference>
<gene>
    <name evidence="1" type="ORF">DW921_05270</name>
</gene>
<sequence length="354" mass="40440">MLKKRKIFWSICFMGKGLAACFILACICLWGLCSCSAEKNGTFNEYADFKDKAELKADRIEVPPVLLYPRSVYLLNDRLVVLNEKTDTVFSVYNLPECSYWGQFGQKGQGPGDFNLPLVYAVRTENDSFSLFDSDCLKTIVFEDNRFSVLSSKFPVENFVINNLVYLKDGSYVCSAGFESEYELRYIFKDGTYKESGAYPEKSEGRFENVLSRNQAYSNIIVAKPDGSRLALVYQFIRRNRIYDDSGNLLSDNVMTLEPGSSEPALNDDERCIHAIAVYATDRYFYTLNLDMTAQELGTANKFPNIQVFDWNGTPVKQLYLDCYISSFVVDETNQIIYGVFAEDDSHIYKFRLP</sequence>
<dbReference type="AlphaFoldDB" id="A0A413T1S7"/>
<name>A0A413T1S7_9BACT</name>
<organism evidence="1 2">
    <name type="scientific">Phocaeicola coprophilus</name>
    <dbReference type="NCBI Taxonomy" id="387090"/>
    <lineage>
        <taxon>Bacteria</taxon>
        <taxon>Pseudomonadati</taxon>
        <taxon>Bacteroidota</taxon>
        <taxon>Bacteroidia</taxon>
        <taxon>Bacteroidales</taxon>
        <taxon>Bacteroidaceae</taxon>
        <taxon>Phocaeicola</taxon>
    </lineage>
</organism>
<reference evidence="1 2" key="1">
    <citation type="submission" date="2018-08" db="EMBL/GenBank/DDBJ databases">
        <title>A genome reference for cultivated species of the human gut microbiota.</title>
        <authorList>
            <person name="Zou Y."/>
            <person name="Xue W."/>
            <person name="Luo G."/>
        </authorList>
    </citation>
    <scope>NUCLEOTIDE SEQUENCE [LARGE SCALE GENOMIC DNA]</scope>
    <source>
        <strain evidence="1 2">AM42-38</strain>
    </source>
</reference>
<dbReference type="Proteomes" id="UP000283855">
    <property type="component" value="Unassembled WGS sequence"/>
</dbReference>
<protein>
    <recommendedName>
        <fullName evidence="3">6-bladed beta-propeller</fullName>
    </recommendedName>
</protein>
<accession>A0A413T1S7</accession>
<dbReference type="Pfam" id="PF15869">
    <property type="entry name" value="TolB_like"/>
    <property type="match status" value="1"/>
</dbReference>
<comment type="caution">
    <text evidence="1">The sequence shown here is derived from an EMBL/GenBank/DDBJ whole genome shotgun (WGS) entry which is preliminary data.</text>
</comment>
<dbReference type="InterPro" id="IPR011044">
    <property type="entry name" value="Quino_amine_DH_bsu"/>
</dbReference>